<reference evidence="2 3" key="1">
    <citation type="journal article" date="2017" name="PLoS Biol.">
        <title>The sea cucumber genome provides insights into morphological evolution and visceral regeneration.</title>
        <authorList>
            <person name="Zhang X."/>
            <person name="Sun L."/>
            <person name="Yuan J."/>
            <person name="Sun Y."/>
            <person name="Gao Y."/>
            <person name="Zhang L."/>
            <person name="Li S."/>
            <person name="Dai H."/>
            <person name="Hamel J.F."/>
            <person name="Liu C."/>
            <person name="Yu Y."/>
            <person name="Liu S."/>
            <person name="Lin W."/>
            <person name="Guo K."/>
            <person name="Jin S."/>
            <person name="Xu P."/>
            <person name="Storey K.B."/>
            <person name="Huan P."/>
            <person name="Zhang T."/>
            <person name="Zhou Y."/>
            <person name="Zhang J."/>
            <person name="Lin C."/>
            <person name="Li X."/>
            <person name="Xing L."/>
            <person name="Huo D."/>
            <person name="Sun M."/>
            <person name="Wang L."/>
            <person name="Mercier A."/>
            <person name="Li F."/>
            <person name="Yang H."/>
            <person name="Xiang J."/>
        </authorList>
    </citation>
    <scope>NUCLEOTIDE SEQUENCE [LARGE SCALE GENOMIC DNA]</scope>
    <source>
        <strain evidence="2">Shaxun</strain>
        <tissue evidence="2">Muscle</tissue>
    </source>
</reference>
<proteinExistence type="predicted"/>
<dbReference type="EMBL" id="MRZV01000081">
    <property type="protein sequence ID" value="PIK59518.1"/>
    <property type="molecule type" value="Genomic_DNA"/>
</dbReference>
<gene>
    <name evidence="2" type="ORF">BSL78_03590</name>
</gene>
<dbReference type="Proteomes" id="UP000230750">
    <property type="component" value="Unassembled WGS sequence"/>
</dbReference>
<name>A0A2G8LGY5_STIJA</name>
<organism evidence="2 3">
    <name type="scientific">Stichopus japonicus</name>
    <name type="common">Sea cucumber</name>
    <dbReference type="NCBI Taxonomy" id="307972"/>
    <lineage>
        <taxon>Eukaryota</taxon>
        <taxon>Metazoa</taxon>
        <taxon>Echinodermata</taxon>
        <taxon>Eleutherozoa</taxon>
        <taxon>Echinozoa</taxon>
        <taxon>Holothuroidea</taxon>
        <taxon>Aspidochirotacea</taxon>
        <taxon>Aspidochirotida</taxon>
        <taxon>Stichopodidae</taxon>
        <taxon>Apostichopus</taxon>
    </lineage>
</organism>
<evidence type="ECO:0000313" key="3">
    <source>
        <dbReference type="Proteomes" id="UP000230750"/>
    </source>
</evidence>
<dbReference type="AlphaFoldDB" id="A0A2G8LGY5"/>
<sequence>MVPWTTGETSVEICLDWGRVVCILVYNDGKRFYKKLNEKFKKVAKDIFETMSGMSQPQEGEQYQEYSEDSTGNKGKVLDIASNRLKALSAKLQNNRKAIQGKNLLAEAENWRVASIEVKKGLEDALRTCRTNNDRITMKSALKQFNFMNLAMERRISENADLYEEILEHEVKINHLEKLNERMDEESKKKSSRVTGLEKHVEKVNAKLNEMKNKQKQMKTEMEKVKNAKVTQAAQAEIDKALATVNAQMEDVKAKAEQDIKLLNEKIETQEKEFQEKVASLEAEVEDCQSTITKLNIALDNLDCQLNDALDKQDEYANRLDVTENQSKAKQSRQESIREQYKDQLKNYKREVDTLEKELESMKQDMKSKEELIQTQEEKIAEILAQLKGVRRSPVQPAKDFAAPGSPNEFKQYIARLKSDYDHEIHMLQEHNAKEKLRSEAAMRRMTQEAHTQLNSIHKESLVLLRAINRFKDSTAAIFDKEGLADIGHEIKQMQNLTTDEVLSVYVRSARLLELKLSQAFMNKRLELKEALMPKQRSMAPAVNSEVNAEIDKLTKENETLNEKLEKDEKYQALLDRHKGMILHSSNLQRELKQLEEAFRKEMKKRDSKLRSMRGSLAEQARNHQVLVNRLEMSTVPEEPEKPDISQLKLKVKDQMKNLEMLQGALKENKISLELHTITVDIINQAMEVPEMRLRQMFERYSCLGGCRTRKGRKGVGETAGWGTSAE</sequence>
<feature type="coiled-coil region" evidence="1">
    <location>
        <begin position="159"/>
        <end position="393"/>
    </location>
</feature>
<dbReference type="STRING" id="307972.A0A2G8LGY5"/>
<comment type="caution">
    <text evidence="2">The sequence shown here is derived from an EMBL/GenBank/DDBJ whole genome shotgun (WGS) entry which is preliminary data.</text>
</comment>
<protein>
    <submittedName>
        <fullName evidence="2">Putative paramyosin-like</fullName>
    </submittedName>
</protein>
<evidence type="ECO:0000313" key="2">
    <source>
        <dbReference type="EMBL" id="PIK59518.1"/>
    </source>
</evidence>
<accession>A0A2G8LGY5</accession>
<evidence type="ECO:0000256" key="1">
    <source>
        <dbReference type="SAM" id="Coils"/>
    </source>
</evidence>
<feature type="coiled-coil region" evidence="1">
    <location>
        <begin position="544"/>
        <end position="605"/>
    </location>
</feature>
<dbReference type="OrthoDB" id="10056516at2759"/>
<keyword evidence="1" id="KW-0175">Coiled coil</keyword>
<keyword evidence="3" id="KW-1185">Reference proteome</keyword>